<dbReference type="AlphaFoldDB" id="A0A096CI03"/>
<comment type="caution">
    <text evidence="1">The sequence shown here is derived from an EMBL/GenBank/DDBJ whole genome shotgun (WGS) entry which is preliminary data.</text>
</comment>
<gene>
    <name evidence="1" type="ORF">HMPREF9460_02841</name>
</gene>
<accession>A0A096CI03</accession>
<dbReference type="HOGENOM" id="CLU_815461_0_0_9"/>
<dbReference type="RefSeq" id="WP_009261428.1">
    <property type="nucleotide sequence ID" value="NZ_KN174164.1"/>
</dbReference>
<reference evidence="1 2" key="1">
    <citation type="submission" date="2011-08" db="EMBL/GenBank/DDBJ databases">
        <title>The Genome Sequence of Clostridium orbiscindens 1_3_50AFAA.</title>
        <authorList>
            <consortium name="The Broad Institute Genome Sequencing Platform"/>
            <person name="Earl A."/>
            <person name="Ward D."/>
            <person name="Feldgarden M."/>
            <person name="Gevers D."/>
            <person name="Daigneault M."/>
            <person name="Strauss J."/>
            <person name="Allen-Vercoe E."/>
            <person name="Young S.K."/>
            <person name="Zeng Q."/>
            <person name="Gargeya S."/>
            <person name="Fitzgerald M."/>
            <person name="Haas B."/>
            <person name="Abouelleil A."/>
            <person name="Alvarado L."/>
            <person name="Arachchi H.M."/>
            <person name="Berlin A."/>
            <person name="Brown A."/>
            <person name="Chapman S.B."/>
            <person name="Chen Z."/>
            <person name="Dunbar C."/>
            <person name="Freedman E."/>
            <person name="Gearin G."/>
            <person name="Gellesch M."/>
            <person name="Goldberg J."/>
            <person name="Griggs A."/>
            <person name="Gujja S."/>
            <person name="Heiman D."/>
            <person name="Howarth C."/>
            <person name="Larson L."/>
            <person name="Lui A."/>
            <person name="MacDonald P.J.P."/>
            <person name="Montmayeur A."/>
            <person name="Murphy C."/>
            <person name="Neiman D."/>
            <person name="Pearson M."/>
            <person name="Priest M."/>
            <person name="Roberts A."/>
            <person name="Saif S."/>
            <person name="Shea T."/>
            <person name="Shenoy N."/>
            <person name="Sisk P."/>
            <person name="Stolte C."/>
            <person name="Sykes S."/>
            <person name="Wortman J."/>
            <person name="Nusbaum C."/>
            <person name="Birren B."/>
        </authorList>
    </citation>
    <scope>NUCLEOTIDE SEQUENCE [LARGE SCALE GENOMIC DNA]</scope>
    <source>
        <strain evidence="1 2">1_3_50AFAA</strain>
    </source>
</reference>
<dbReference type="EMBL" id="ADLO01000088">
    <property type="protein sequence ID" value="KGF54452.1"/>
    <property type="molecule type" value="Genomic_DNA"/>
</dbReference>
<keyword evidence="2" id="KW-1185">Reference proteome</keyword>
<protein>
    <submittedName>
        <fullName evidence="1">Uncharacterized protein</fullName>
    </submittedName>
</protein>
<evidence type="ECO:0000313" key="2">
    <source>
        <dbReference type="Proteomes" id="UP000029585"/>
    </source>
</evidence>
<evidence type="ECO:0000313" key="1">
    <source>
        <dbReference type="EMBL" id="KGF54452.1"/>
    </source>
</evidence>
<proteinExistence type="predicted"/>
<sequence length="334" mass="38204">MKSREICVWLDERWYDALSRHLKDETVEDKLGDYLDQLINELVPEQEYSRISQELWQEDRQARQELEAARKFAIFRIRESGQDRCLQVERPLEFLDAARLLRSYLRGERGASSFEQMLHQAEEITPEAFEDMVLVRMENTGKVTGAFELDFDKREFSAVNVMDGWQTFAMGDVSKAVYQADRKAHLDSDQRWARFLDALDGRQITSAGHLSAREVRMAEEISEVDGLLNFYLETSFDVDAVFGTQVCTAENDDGLNVYANYDMASGQVCDELEIALHRGDGSETALSYHLNAAEKEVLLRKMEDYCQEQTGMGLVEYSTQVMAEAPEPPTGPAM</sequence>
<dbReference type="PATRIC" id="fig|742738.3.peg.2922"/>
<organism evidence="1 2">
    <name type="scientific">Flavonifractor plautii 1_3_50AFAA</name>
    <dbReference type="NCBI Taxonomy" id="742738"/>
    <lineage>
        <taxon>Bacteria</taxon>
        <taxon>Bacillati</taxon>
        <taxon>Bacillota</taxon>
        <taxon>Clostridia</taxon>
        <taxon>Eubacteriales</taxon>
        <taxon>Oscillospiraceae</taxon>
        <taxon>Flavonifractor</taxon>
    </lineage>
</organism>
<dbReference type="eggNOG" id="ENOG502Z9KZ">
    <property type="taxonomic scope" value="Bacteria"/>
</dbReference>
<name>A0A096CI03_FLAPL</name>
<dbReference type="Proteomes" id="UP000029585">
    <property type="component" value="Unassembled WGS sequence"/>
</dbReference>